<organism evidence="1 2">
    <name type="scientific">Congregibacter variabilis</name>
    <dbReference type="NCBI Taxonomy" id="3081200"/>
    <lineage>
        <taxon>Bacteria</taxon>
        <taxon>Pseudomonadati</taxon>
        <taxon>Pseudomonadota</taxon>
        <taxon>Gammaproteobacteria</taxon>
        <taxon>Cellvibrionales</taxon>
        <taxon>Halieaceae</taxon>
        <taxon>Congregibacter</taxon>
    </lineage>
</organism>
<evidence type="ECO:0000313" key="1">
    <source>
        <dbReference type="EMBL" id="WOJ92525.1"/>
    </source>
</evidence>
<dbReference type="RefSeq" id="WP_407347126.1">
    <property type="nucleotide sequence ID" value="NZ_CP136864.1"/>
</dbReference>
<dbReference type="InterPro" id="IPR011013">
    <property type="entry name" value="Gal_mutarotase_sf_dom"/>
</dbReference>
<dbReference type="CDD" id="cd09021">
    <property type="entry name" value="Aldose_epim_Ec_YphB"/>
    <property type="match status" value="1"/>
</dbReference>
<dbReference type="SUPFAM" id="SSF74650">
    <property type="entry name" value="Galactose mutarotase-like"/>
    <property type="match status" value="1"/>
</dbReference>
<accession>A0ABZ0I076</accession>
<sequence length="290" mass="31639">MNTVWLEHAGVRVEIAPEAGAALLSLQSLHHGKYHDWLVDKALAETIGVPACFPLIPFANRIAEGKLAHGGHALAANRPDLSAHPIHGYAWQAPWNVDSLQSDALKLSYDGRHDAWPWQYRAQLNCVIAPKELRMHLKLTHVGPGQMPAGLGLHPAFPSAGLLSVQGRAGAFLPVDRTGLPRAYTSKAPECEALATGQLPDLGIDNDFDGWQQQLLLRWPDRQLELLADPVFSALHVFRPTDKPLICVEPVTHLTAAMAYRRLPEVPAPTLLGPGESLEGSIVFRLLEPS</sequence>
<dbReference type="EMBL" id="CP136864">
    <property type="protein sequence ID" value="WOJ92525.1"/>
    <property type="molecule type" value="Genomic_DNA"/>
</dbReference>
<name>A0ABZ0I076_9GAMM</name>
<dbReference type="Proteomes" id="UP001626537">
    <property type="component" value="Chromosome"/>
</dbReference>
<gene>
    <name evidence="1" type="ORF">R0135_12110</name>
</gene>
<dbReference type="Gene3D" id="2.70.98.10">
    <property type="match status" value="1"/>
</dbReference>
<dbReference type="InterPro" id="IPR014718">
    <property type="entry name" value="GH-type_carb-bd"/>
</dbReference>
<reference evidence="1 2" key="1">
    <citation type="submission" date="2023-10" db="EMBL/GenBank/DDBJ databases">
        <title>Two novel species belonging to the OM43/NOR5 clade.</title>
        <authorList>
            <person name="Park M."/>
        </authorList>
    </citation>
    <scope>NUCLEOTIDE SEQUENCE [LARGE SCALE GENOMIC DNA]</scope>
    <source>
        <strain evidence="1 2">IMCC43200</strain>
    </source>
</reference>
<proteinExistence type="predicted"/>
<evidence type="ECO:0000313" key="2">
    <source>
        <dbReference type="Proteomes" id="UP001626537"/>
    </source>
</evidence>
<protein>
    <submittedName>
        <fullName evidence="1">Aldose 1-epimerase</fullName>
    </submittedName>
</protein>
<dbReference type="Pfam" id="PF01263">
    <property type="entry name" value="Aldose_epim"/>
    <property type="match status" value="1"/>
</dbReference>
<keyword evidence="2" id="KW-1185">Reference proteome</keyword>
<dbReference type="InterPro" id="IPR008183">
    <property type="entry name" value="Aldose_1/G6P_1-epimerase"/>
</dbReference>